<sequence>MTESRLTAVFTSGKDQLAILQRKDGSTLKLGADSKPWRIESFDGRKAVFVSADQQRVERLLEHAPGPEPKSAQPLGRPRLPAGQ</sequence>
<accession>A0A2S0N4J7</accession>
<proteinExistence type="predicted"/>
<evidence type="ECO:0000313" key="2">
    <source>
        <dbReference type="EMBL" id="AVO43078.1"/>
    </source>
</evidence>
<dbReference type="KEGG" id="simp:C6571_05005"/>
<dbReference type="AlphaFoldDB" id="A0A2S0N4J7"/>
<dbReference type="OrthoDB" id="8812023at2"/>
<evidence type="ECO:0000256" key="1">
    <source>
        <dbReference type="SAM" id="MobiDB-lite"/>
    </source>
</evidence>
<feature type="region of interest" description="Disordered" evidence="1">
    <location>
        <begin position="61"/>
        <end position="84"/>
    </location>
</feature>
<organism evidence="2 3">
    <name type="scientific">Simplicispira suum</name>
    <dbReference type="NCBI Taxonomy" id="2109915"/>
    <lineage>
        <taxon>Bacteria</taxon>
        <taxon>Pseudomonadati</taxon>
        <taxon>Pseudomonadota</taxon>
        <taxon>Betaproteobacteria</taxon>
        <taxon>Burkholderiales</taxon>
        <taxon>Comamonadaceae</taxon>
        <taxon>Simplicispira</taxon>
    </lineage>
</organism>
<evidence type="ECO:0000313" key="3">
    <source>
        <dbReference type="Proteomes" id="UP000239326"/>
    </source>
</evidence>
<dbReference type="EMBL" id="CP027669">
    <property type="protein sequence ID" value="AVO43078.1"/>
    <property type="molecule type" value="Genomic_DNA"/>
</dbReference>
<reference evidence="2 3" key="1">
    <citation type="submission" date="2018-03" db="EMBL/GenBank/DDBJ databases">
        <title>Genome sequencing of Simplicispira sp.</title>
        <authorList>
            <person name="Kim S.-J."/>
            <person name="Heo J."/>
            <person name="Kwon S.-W."/>
        </authorList>
    </citation>
    <scope>NUCLEOTIDE SEQUENCE [LARGE SCALE GENOMIC DNA]</scope>
    <source>
        <strain evidence="2 3">SC1-8</strain>
    </source>
</reference>
<name>A0A2S0N4J7_9BURK</name>
<dbReference type="Proteomes" id="UP000239326">
    <property type="component" value="Chromosome"/>
</dbReference>
<protein>
    <submittedName>
        <fullName evidence="2">Uncharacterized protein</fullName>
    </submittedName>
</protein>
<keyword evidence="3" id="KW-1185">Reference proteome</keyword>
<gene>
    <name evidence="2" type="ORF">C6571_05005</name>
</gene>